<feature type="transmembrane region" description="Helical" evidence="7">
    <location>
        <begin position="218"/>
        <end position="243"/>
    </location>
</feature>
<organism evidence="9 10">
    <name type="scientific">Colletotrichum tofieldiae</name>
    <dbReference type="NCBI Taxonomy" id="708197"/>
    <lineage>
        <taxon>Eukaryota</taxon>
        <taxon>Fungi</taxon>
        <taxon>Dikarya</taxon>
        <taxon>Ascomycota</taxon>
        <taxon>Pezizomycotina</taxon>
        <taxon>Sordariomycetes</taxon>
        <taxon>Hypocreomycetidae</taxon>
        <taxon>Glomerellales</taxon>
        <taxon>Glomerellaceae</taxon>
        <taxon>Colletotrichum</taxon>
        <taxon>Colletotrichum spaethianum species complex</taxon>
    </lineage>
</organism>
<feature type="transmembrane region" description="Helical" evidence="7">
    <location>
        <begin position="93"/>
        <end position="110"/>
    </location>
</feature>
<evidence type="ECO:0000256" key="4">
    <source>
        <dbReference type="ARBA" id="ARBA00023136"/>
    </source>
</evidence>
<dbReference type="CDD" id="cd17323">
    <property type="entry name" value="MFS_Tpo1_MDR_like"/>
    <property type="match status" value="1"/>
</dbReference>
<evidence type="ECO:0000256" key="3">
    <source>
        <dbReference type="ARBA" id="ARBA00022989"/>
    </source>
</evidence>
<dbReference type="GO" id="GO:0005886">
    <property type="term" value="C:plasma membrane"/>
    <property type="evidence" value="ECO:0007669"/>
    <property type="project" value="TreeGrafter"/>
</dbReference>
<feature type="transmembrane region" description="Helical" evidence="7">
    <location>
        <begin position="122"/>
        <end position="139"/>
    </location>
</feature>
<sequence>MAGQFSQNESPHKEDQPGDDCSATQVMTVSTIVDFDGPADPLSPRNWPKRKKAIHTLLYGLTTMGSTFSSAIYSTSIQQVAQELHVGPDVSSLGTSMLLMGFGLGPLVWAPASEIYGRKVPMLLPYFLTACFTFGTATAKDIQTVLLTRFFAGLFGSAPISITGGVLTDMFEPDQRGVALVFYAIAVVGGPVFGPVVGGALVQTQGSMGWRWTQYVTGIYMATIFALDVLLLDESYAPALLVAKAKQMRHQTRQWAWHARHEERDPTIKEMTKKFMLRPLQLLGTPIGFLFSLHSSFVYSIVYLNLGAFPIVFQEIRGWSPFIGSLPFLALLVGIAFGAAINFKSQAYYRTCMAANKGVAVPEARLPPMMIGSVMLAGGLFVMANTADPRFHWIAPVTAAAMMGVGFFTIFQAALNYMIDTFHLYGASAVAANTFTRSMLASLFPSLVPKIYGRMGIQWATNMLAFVAFVMIPIPWLFFYFGKRIRARGTWSRH</sequence>
<evidence type="ECO:0000313" key="10">
    <source>
        <dbReference type="Proteomes" id="UP000076552"/>
    </source>
</evidence>
<evidence type="ECO:0000256" key="2">
    <source>
        <dbReference type="ARBA" id="ARBA00022692"/>
    </source>
</evidence>
<dbReference type="InterPro" id="IPR011701">
    <property type="entry name" value="MFS"/>
</dbReference>
<feature type="domain" description="Major facilitator superfamily (MFS) profile" evidence="8">
    <location>
        <begin position="55"/>
        <end position="485"/>
    </location>
</feature>
<dbReference type="FunFam" id="1.20.1250.20:FF:000011">
    <property type="entry name" value="MFS multidrug transporter, putative"/>
    <property type="match status" value="1"/>
</dbReference>
<feature type="transmembrane region" description="Helical" evidence="7">
    <location>
        <begin position="364"/>
        <end position="387"/>
    </location>
</feature>
<keyword evidence="5" id="KW-0325">Glycoprotein</keyword>
<dbReference type="SUPFAM" id="SSF103473">
    <property type="entry name" value="MFS general substrate transporter"/>
    <property type="match status" value="1"/>
</dbReference>
<feature type="transmembrane region" description="Helical" evidence="7">
    <location>
        <begin position="179"/>
        <end position="198"/>
    </location>
</feature>
<protein>
    <submittedName>
        <fullName evidence="9">MFS multidrug transporter</fullName>
    </submittedName>
</protein>
<dbReference type="AlphaFoldDB" id="A0A161VK47"/>
<keyword evidence="10" id="KW-1185">Reference proteome</keyword>
<gene>
    <name evidence="9" type="ORF">CT0861_13225</name>
</gene>
<dbReference type="STRING" id="708197.A0A161VK47"/>
<feature type="transmembrane region" description="Helical" evidence="7">
    <location>
        <begin position="393"/>
        <end position="415"/>
    </location>
</feature>
<feature type="transmembrane region" description="Helical" evidence="7">
    <location>
        <begin position="53"/>
        <end position="73"/>
    </location>
</feature>
<dbReference type="PROSITE" id="PS50850">
    <property type="entry name" value="MFS"/>
    <property type="match status" value="1"/>
</dbReference>
<dbReference type="Proteomes" id="UP000076552">
    <property type="component" value="Unassembled WGS sequence"/>
</dbReference>
<evidence type="ECO:0000259" key="8">
    <source>
        <dbReference type="PROSITE" id="PS50850"/>
    </source>
</evidence>
<dbReference type="EMBL" id="LFIV01000073">
    <property type="protein sequence ID" value="KZL71384.1"/>
    <property type="molecule type" value="Genomic_DNA"/>
</dbReference>
<keyword evidence="2 7" id="KW-0812">Transmembrane</keyword>
<feature type="transmembrane region" description="Helical" evidence="7">
    <location>
        <begin position="456"/>
        <end position="481"/>
    </location>
</feature>
<feature type="transmembrane region" description="Helical" evidence="7">
    <location>
        <begin position="422"/>
        <end position="444"/>
    </location>
</feature>
<dbReference type="GO" id="GO:0022857">
    <property type="term" value="F:transmembrane transporter activity"/>
    <property type="evidence" value="ECO:0007669"/>
    <property type="project" value="InterPro"/>
</dbReference>
<name>A0A161VK47_9PEZI</name>
<feature type="region of interest" description="Disordered" evidence="6">
    <location>
        <begin position="1"/>
        <end position="22"/>
    </location>
</feature>
<comment type="caution">
    <text evidence="9">The sequence shown here is derived from an EMBL/GenBank/DDBJ whole genome shotgun (WGS) entry which is preliminary data.</text>
</comment>
<dbReference type="Pfam" id="PF07690">
    <property type="entry name" value="MFS_1"/>
    <property type="match status" value="1"/>
</dbReference>
<evidence type="ECO:0000256" key="7">
    <source>
        <dbReference type="SAM" id="Phobius"/>
    </source>
</evidence>
<evidence type="ECO:0000256" key="5">
    <source>
        <dbReference type="ARBA" id="ARBA00023180"/>
    </source>
</evidence>
<comment type="subcellular location">
    <subcellularLocation>
        <location evidence="1">Membrane</location>
        <topology evidence="1">Multi-pass membrane protein</topology>
    </subcellularLocation>
</comment>
<feature type="transmembrane region" description="Helical" evidence="7">
    <location>
        <begin position="280"/>
        <end position="302"/>
    </location>
</feature>
<keyword evidence="4 7" id="KW-0472">Membrane</keyword>
<dbReference type="InterPro" id="IPR036259">
    <property type="entry name" value="MFS_trans_sf"/>
</dbReference>
<evidence type="ECO:0000256" key="6">
    <source>
        <dbReference type="SAM" id="MobiDB-lite"/>
    </source>
</evidence>
<feature type="transmembrane region" description="Helical" evidence="7">
    <location>
        <begin position="322"/>
        <end position="343"/>
    </location>
</feature>
<reference evidence="9 10" key="1">
    <citation type="submission" date="2015-06" db="EMBL/GenBank/DDBJ databases">
        <title>Survival trade-offs in plant roots during colonization by closely related pathogenic and mutualistic fungi.</title>
        <authorList>
            <person name="Hacquard S."/>
            <person name="Kracher B."/>
            <person name="Hiruma K."/>
            <person name="Weinman A."/>
            <person name="Muench P."/>
            <person name="Garrido Oter R."/>
            <person name="Ver Loren van Themaat E."/>
            <person name="Dallerey J.-F."/>
            <person name="Damm U."/>
            <person name="Henrissat B."/>
            <person name="Lespinet O."/>
            <person name="Thon M."/>
            <person name="Kemen E."/>
            <person name="McHardy A.C."/>
            <person name="Schulze-Lefert P."/>
            <person name="O'Connell R.J."/>
        </authorList>
    </citation>
    <scope>NUCLEOTIDE SEQUENCE [LARGE SCALE GENOMIC DNA]</scope>
    <source>
        <strain evidence="9 10">0861</strain>
    </source>
</reference>
<accession>A0A161VK47</accession>
<dbReference type="PANTHER" id="PTHR23502">
    <property type="entry name" value="MAJOR FACILITATOR SUPERFAMILY"/>
    <property type="match status" value="1"/>
</dbReference>
<dbReference type="InterPro" id="IPR020846">
    <property type="entry name" value="MFS_dom"/>
</dbReference>
<proteinExistence type="predicted"/>
<feature type="transmembrane region" description="Helical" evidence="7">
    <location>
        <begin position="145"/>
        <end position="167"/>
    </location>
</feature>
<evidence type="ECO:0000313" key="9">
    <source>
        <dbReference type="EMBL" id="KZL71384.1"/>
    </source>
</evidence>
<keyword evidence="3 7" id="KW-1133">Transmembrane helix</keyword>
<evidence type="ECO:0000256" key="1">
    <source>
        <dbReference type="ARBA" id="ARBA00004141"/>
    </source>
</evidence>
<dbReference type="Gene3D" id="1.20.1250.20">
    <property type="entry name" value="MFS general substrate transporter like domains"/>
    <property type="match status" value="1"/>
</dbReference>
<dbReference type="PANTHER" id="PTHR23502:SF59">
    <property type="entry name" value="MULTIDRUG TRANSPORTER, PUTATIVE (AFU_ORTHOLOGUE AFUA_1G10370)-RELATED"/>
    <property type="match status" value="1"/>
</dbReference>